<proteinExistence type="predicted"/>
<dbReference type="AlphaFoldDB" id="A0A103Z9V2"/>
<reference evidence="2 3" key="1">
    <citation type="submission" date="2015-11" db="EMBL/GenBank/DDBJ databases">
        <title>Expanding the genomic diversity of Burkholderia species for the development of highly accurate diagnostics.</title>
        <authorList>
            <person name="Sahl J."/>
            <person name="Keim P."/>
            <person name="Wagner D."/>
        </authorList>
    </citation>
    <scope>NUCLEOTIDE SEQUENCE [LARGE SCALE GENOMIC DNA]</scope>
    <source>
        <strain evidence="2 3">MSMB1302</strain>
    </source>
</reference>
<evidence type="ECO:0000313" key="3">
    <source>
        <dbReference type="Proteomes" id="UP000069001"/>
    </source>
</evidence>
<name>A0A103Z9V2_BURCE</name>
<organism evidence="2 3">
    <name type="scientific">Burkholderia cepacia</name>
    <name type="common">Pseudomonas cepacia</name>
    <dbReference type="NCBI Taxonomy" id="292"/>
    <lineage>
        <taxon>Bacteria</taxon>
        <taxon>Pseudomonadati</taxon>
        <taxon>Pseudomonadota</taxon>
        <taxon>Betaproteobacteria</taxon>
        <taxon>Burkholderiales</taxon>
        <taxon>Burkholderiaceae</taxon>
        <taxon>Burkholderia</taxon>
        <taxon>Burkholderia cepacia complex</taxon>
    </lineage>
</organism>
<keyword evidence="1" id="KW-0812">Transmembrane</keyword>
<keyword evidence="1" id="KW-0472">Membrane</keyword>
<feature type="transmembrane region" description="Helical" evidence="1">
    <location>
        <begin position="99"/>
        <end position="129"/>
    </location>
</feature>
<feature type="transmembrane region" description="Helical" evidence="1">
    <location>
        <begin position="68"/>
        <end position="87"/>
    </location>
</feature>
<dbReference type="Proteomes" id="UP000069001">
    <property type="component" value="Unassembled WGS sequence"/>
</dbReference>
<dbReference type="EMBL" id="LOYH01000089">
    <property type="protein sequence ID" value="KVK76077.1"/>
    <property type="molecule type" value="Genomic_DNA"/>
</dbReference>
<evidence type="ECO:0000256" key="1">
    <source>
        <dbReference type="SAM" id="Phobius"/>
    </source>
</evidence>
<protein>
    <submittedName>
        <fullName evidence="2">Uncharacterized protein</fullName>
    </submittedName>
</protein>
<feature type="transmembrane region" description="Helical" evidence="1">
    <location>
        <begin position="6"/>
        <end position="24"/>
    </location>
</feature>
<keyword evidence="1" id="KW-1133">Transmembrane helix</keyword>
<accession>A0A103Z9V2</accession>
<evidence type="ECO:0000313" key="2">
    <source>
        <dbReference type="EMBL" id="KVK76077.1"/>
    </source>
</evidence>
<gene>
    <name evidence="2" type="ORF">WS90_25765</name>
</gene>
<comment type="caution">
    <text evidence="2">The sequence shown here is derived from an EMBL/GenBank/DDBJ whole genome shotgun (WGS) entry which is preliminary data.</text>
</comment>
<sequence>MGFLKLAIVFGAIVVIAKSIQLFSRHARRQYRHSFFAARGFWLAAIGINLTWWGYIGWGTALLHHEPTWGGLVLIAMGLAAVVRLIYENVRSTEPLYGFFGSILQLVLFFPVALYGIPLLAITLLFLLFATFKAGPAWFADHE</sequence>
<feature type="transmembrane region" description="Helical" evidence="1">
    <location>
        <begin position="36"/>
        <end position="56"/>
    </location>
</feature>